<name>A0A444VI00_9FLAO</name>
<reference evidence="1 2" key="1">
    <citation type="submission" date="2014-04" db="EMBL/GenBank/DDBJ databases">
        <title>Whole genome of Muricauda olearia.</title>
        <authorList>
            <person name="Zhang X.-H."/>
            <person name="Tang K."/>
        </authorList>
    </citation>
    <scope>NUCLEOTIDE SEQUENCE [LARGE SCALE GENOMIC DNA]</scope>
    <source>
        <strain evidence="1 2">Th120</strain>
    </source>
</reference>
<dbReference type="InterPro" id="IPR018534">
    <property type="entry name" value="Tet_reg_excision_RteC"/>
</dbReference>
<comment type="caution">
    <text evidence="1">The sequence shown here is derived from an EMBL/GenBank/DDBJ whole genome shotgun (WGS) entry which is preliminary data.</text>
</comment>
<dbReference type="EMBL" id="JJMP01000010">
    <property type="protein sequence ID" value="RYC50391.1"/>
    <property type="molecule type" value="Genomic_DNA"/>
</dbReference>
<dbReference type="Proteomes" id="UP000290261">
    <property type="component" value="Unassembled WGS sequence"/>
</dbReference>
<accession>A0A444VI00</accession>
<evidence type="ECO:0000313" key="1">
    <source>
        <dbReference type="EMBL" id="RYC50391.1"/>
    </source>
</evidence>
<keyword evidence="2" id="KW-1185">Reference proteome</keyword>
<gene>
    <name evidence="1" type="ORF">DN53_05570</name>
</gene>
<protein>
    <recommendedName>
        <fullName evidence="3">Tetracycline regulation of excision, RteC</fullName>
    </recommendedName>
</protein>
<organism evidence="1 2">
    <name type="scientific">Flagellimonas olearia</name>
    <dbReference type="NCBI Taxonomy" id="552546"/>
    <lineage>
        <taxon>Bacteria</taxon>
        <taxon>Pseudomonadati</taxon>
        <taxon>Bacteroidota</taxon>
        <taxon>Flavobacteriia</taxon>
        <taxon>Flavobacteriales</taxon>
        <taxon>Flavobacteriaceae</taxon>
        <taxon>Flagellimonas</taxon>
    </lineage>
</organism>
<sequence>MDMKYQKLLSEFEGQLDHLESGNGDVLFKAEKGIALVEKSIRKLQKQITGKTFATQADEIYFFKHVKPQIFSKLIYYVKLFNIESKRPRGNNAAQIKYLQHQIDKFQTFFNDNLEFYNYYRRGAMSLDDRYFVRGNRDLRLPLESFHFLIDDQFSTCQDGTVATIMAYDMLIVYLRKEVDDLTNTLEPQKNIPMEKPSKLFWTGSKTDLIELLYALHSSGSINSGTVDIKEMASHFEHFYNVDLGNYYHTFIDIRSRKSSRTRFLDKLIEMLNRRMESLDE</sequence>
<evidence type="ECO:0000313" key="2">
    <source>
        <dbReference type="Proteomes" id="UP000290261"/>
    </source>
</evidence>
<dbReference type="AlphaFoldDB" id="A0A444VI00"/>
<dbReference type="Pfam" id="PF09357">
    <property type="entry name" value="RteC"/>
    <property type="match status" value="1"/>
</dbReference>
<evidence type="ECO:0008006" key="3">
    <source>
        <dbReference type="Google" id="ProtNLM"/>
    </source>
</evidence>
<proteinExistence type="predicted"/>